<dbReference type="Ensembl" id="ENSPLAT00000021575.1">
    <property type="protein sequence ID" value="ENSPLAP00000027996.1"/>
    <property type="gene ID" value="ENSPLAG00000017044.1"/>
</dbReference>
<evidence type="ECO:0000256" key="2">
    <source>
        <dbReference type="ARBA" id="ARBA00022859"/>
    </source>
</evidence>
<dbReference type="PANTHER" id="PTHR23268">
    <property type="entry name" value="T-CELL RECEPTOR BETA CHAIN"/>
    <property type="match status" value="1"/>
</dbReference>
<reference evidence="4" key="1">
    <citation type="submission" date="2025-08" db="UniProtKB">
        <authorList>
            <consortium name="Ensembl"/>
        </authorList>
    </citation>
    <scope>IDENTIFICATION</scope>
</reference>
<reference evidence="4" key="2">
    <citation type="submission" date="2025-09" db="UniProtKB">
        <authorList>
            <consortium name="Ensembl"/>
        </authorList>
    </citation>
    <scope>IDENTIFICATION</scope>
</reference>
<dbReference type="InterPro" id="IPR013106">
    <property type="entry name" value="Ig_V-set"/>
</dbReference>
<dbReference type="InterPro" id="IPR007110">
    <property type="entry name" value="Ig-like_dom"/>
</dbReference>
<dbReference type="GO" id="GO:0005886">
    <property type="term" value="C:plasma membrane"/>
    <property type="evidence" value="ECO:0007669"/>
    <property type="project" value="TreeGrafter"/>
</dbReference>
<dbReference type="PANTHER" id="PTHR23268:SF28">
    <property type="entry name" value="T CELL RECEPTOR BETA VARIABLE 19"/>
    <property type="match status" value="1"/>
</dbReference>
<evidence type="ECO:0000313" key="4">
    <source>
        <dbReference type="Ensembl" id="ENSPLAP00000027996.1"/>
    </source>
</evidence>
<dbReference type="GeneTree" id="ENSGT00940000174883"/>
<dbReference type="STRING" id="48699.ENSPLAP00000027996"/>
<protein>
    <recommendedName>
        <fullName evidence="3">Ig-like domain-containing protein</fullName>
    </recommendedName>
</protein>
<dbReference type="GO" id="GO:0002376">
    <property type="term" value="P:immune system process"/>
    <property type="evidence" value="ECO:0007669"/>
    <property type="project" value="UniProtKB-KW"/>
</dbReference>
<sequence>APLGDVSFTTCTTCFYDIFLSRVAASSVCVEILQPPFAISRENDPSVTLTCEQDDDQHYYMYWYRRRSSGGLQLVALSHGKDTWDVEPPFNKSRFNAETGSLRVKKVKPEDSGVYFCSVSETQ</sequence>
<accession>A0A3B3VSJ7</accession>
<name>A0A3B3VSJ7_9TELE</name>
<dbReference type="InterPro" id="IPR013783">
    <property type="entry name" value="Ig-like_fold"/>
</dbReference>
<proteinExistence type="predicted"/>
<dbReference type="AlphaFoldDB" id="A0A3B3VSJ7"/>
<dbReference type="SUPFAM" id="SSF48726">
    <property type="entry name" value="Immunoglobulin"/>
    <property type="match status" value="1"/>
</dbReference>
<dbReference type="PROSITE" id="PS50835">
    <property type="entry name" value="IG_LIKE"/>
    <property type="match status" value="1"/>
</dbReference>
<evidence type="ECO:0000259" key="3">
    <source>
        <dbReference type="PROSITE" id="PS50835"/>
    </source>
</evidence>
<keyword evidence="5" id="KW-1185">Reference proteome</keyword>
<organism evidence="4 5">
    <name type="scientific">Poecilia latipinna</name>
    <name type="common">sailfin molly</name>
    <dbReference type="NCBI Taxonomy" id="48699"/>
    <lineage>
        <taxon>Eukaryota</taxon>
        <taxon>Metazoa</taxon>
        <taxon>Chordata</taxon>
        <taxon>Craniata</taxon>
        <taxon>Vertebrata</taxon>
        <taxon>Euteleostomi</taxon>
        <taxon>Actinopterygii</taxon>
        <taxon>Neopterygii</taxon>
        <taxon>Teleostei</taxon>
        <taxon>Neoteleostei</taxon>
        <taxon>Acanthomorphata</taxon>
        <taxon>Ovalentaria</taxon>
        <taxon>Atherinomorphae</taxon>
        <taxon>Cyprinodontiformes</taxon>
        <taxon>Poeciliidae</taxon>
        <taxon>Poeciliinae</taxon>
        <taxon>Poecilia</taxon>
    </lineage>
</organism>
<feature type="domain" description="Ig-like" evidence="3">
    <location>
        <begin position="46"/>
        <end position="123"/>
    </location>
</feature>
<dbReference type="GO" id="GO:0007166">
    <property type="term" value="P:cell surface receptor signaling pathway"/>
    <property type="evidence" value="ECO:0007669"/>
    <property type="project" value="TreeGrafter"/>
</dbReference>
<dbReference type="InterPro" id="IPR036179">
    <property type="entry name" value="Ig-like_dom_sf"/>
</dbReference>
<dbReference type="Pfam" id="PF07686">
    <property type="entry name" value="V-set"/>
    <property type="match status" value="1"/>
</dbReference>
<keyword evidence="2" id="KW-0391">Immunity</keyword>
<dbReference type="SMART" id="SM00406">
    <property type="entry name" value="IGv"/>
    <property type="match status" value="1"/>
</dbReference>
<dbReference type="InterPro" id="IPR050413">
    <property type="entry name" value="TCR_beta_variable"/>
</dbReference>
<dbReference type="Gene3D" id="2.60.40.10">
    <property type="entry name" value="Immunoglobulins"/>
    <property type="match status" value="1"/>
</dbReference>
<dbReference type="Proteomes" id="UP000261500">
    <property type="component" value="Unplaced"/>
</dbReference>
<evidence type="ECO:0000256" key="1">
    <source>
        <dbReference type="ARBA" id="ARBA00022729"/>
    </source>
</evidence>
<evidence type="ECO:0000313" key="5">
    <source>
        <dbReference type="Proteomes" id="UP000261500"/>
    </source>
</evidence>
<keyword evidence="1" id="KW-0732">Signal</keyword>